<sequence length="80" mass="8673">MGLPSYSRRPPPHGAPLAVRAQTKSGEARPDLLPDRTVINTEMSRSLFHIPTVQQRSPQVPATVTLSLSQPPPRSSPLVP</sequence>
<comment type="caution">
    <text evidence="2">The sequence shown here is derived from an EMBL/GenBank/DDBJ whole genome shotgun (WGS) entry which is preliminary data.</text>
</comment>
<protein>
    <submittedName>
        <fullName evidence="2">Uncharacterized protein</fullName>
    </submittedName>
</protein>
<organism evidence="2 3">
    <name type="scientific">Channa striata</name>
    <name type="common">Snakehead murrel</name>
    <name type="synonym">Ophicephalus striatus</name>
    <dbReference type="NCBI Taxonomy" id="64152"/>
    <lineage>
        <taxon>Eukaryota</taxon>
        <taxon>Metazoa</taxon>
        <taxon>Chordata</taxon>
        <taxon>Craniata</taxon>
        <taxon>Vertebrata</taxon>
        <taxon>Euteleostomi</taxon>
        <taxon>Actinopterygii</taxon>
        <taxon>Neopterygii</taxon>
        <taxon>Teleostei</taxon>
        <taxon>Neoteleostei</taxon>
        <taxon>Acanthomorphata</taxon>
        <taxon>Anabantaria</taxon>
        <taxon>Anabantiformes</taxon>
        <taxon>Channoidei</taxon>
        <taxon>Channidae</taxon>
        <taxon>Channa</taxon>
    </lineage>
</organism>
<dbReference type="EMBL" id="JAUPFM010000008">
    <property type="protein sequence ID" value="KAK2844188.1"/>
    <property type="molecule type" value="Genomic_DNA"/>
</dbReference>
<evidence type="ECO:0000256" key="1">
    <source>
        <dbReference type="SAM" id="MobiDB-lite"/>
    </source>
</evidence>
<proteinExistence type="predicted"/>
<keyword evidence="3" id="KW-1185">Reference proteome</keyword>
<evidence type="ECO:0000313" key="2">
    <source>
        <dbReference type="EMBL" id="KAK2844188.1"/>
    </source>
</evidence>
<name>A0AA88MVX0_CHASR</name>
<reference evidence="2" key="1">
    <citation type="submission" date="2023-07" db="EMBL/GenBank/DDBJ databases">
        <title>Chromosome-level Genome Assembly of Striped Snakehead (Channa striata).</title>
        <authorList>
            <person name="Liu H."/>
        </authorList>
    </citation>
    <scope>NUCLEOTIDE SEQUENCE</scope>
    <source>
        <strain evidence="2">Gz</strain>
        <tissue evidence="2">Muscle</tissue>
    </source>
</reference>
<feature type="compositionally biased region" description="Polar residues" evidence="1">
    <location>
        <begin position="52"/>
        <end position="65"/>
    </location>
</feature>
<accession>A0AA88MVX0</accession>
<dbReference type="Proteomes" id="UP001187415">
    <property type="component" value="Unassembled WGS sequence"/>
</dbReference>
<evidence type="ECO:0000313" key="3">
    <source>
        <dbReference type="Proteomes" id="UP001187415"/>
    </source>
</evidence>
<feature type="region of interest" description="Disordered" evidence="1">
    <location>
        <begin position="49"/>
        <end position="80"/>
    </location>
</feature>
<feature type="region of interest" description="Disordered" evidence="1">
    <location>
        <begin position="1"/>
        <end position="31"/>
    </location>
</feature>
<gene>
    <name evidence="2" type="ORF">Q5P01_010847</name>
</gene>
<dbReference type="AlphaFoldDB" id="A0AA88MVX0"/>
<feature type="compositionally biased region" description="Pro residues" evidence="1">
    <location>
        <begin position="70"/>
        <end position="80"/>
    </location>
</feature>